<evidence type="ECO:0000313" key="3">
    <source>
        <dbReference type="EMBL" id="UYW00977.1"/>
    </source>
</evidence>
<accession>A0ABY6LYB8</accession>
<dbReference type="InterPro" id="IPR024623">
    <property type="entry name" value="YtxH"/>
</dbReference>
<keyword evidence="1" id="KW-0175">Coiled coil</keyword>
<organism evidence="3 4">
    <name type="scientific">Flavobacterium agricola</name>
    <dbReference type="NCBI Taxonomy" id="2870839"/>
    <lineage>
        <taxon>Bacteria</taxon>
        <taxon>Pseudomonadati</taxon>
        <taxon>Bacteroidota</taxon>
        <taxon>Flavobacteriia</taxon>
        <taxon>Flavobacteriales</taxon>
        <taxon>Flavobacteriaceae</taxon>
        <taxon>Flavobacterium</taxon>
    </lineage>
</organism>
<dbReference type="Proteomes" id="UP001163328">
    <property type="component" value="Chromosome"/>
</dbReference>
<sequence>MANKNLSNGLIAILAGVGVGALVGVLFAPEKGSITRKRIKDEVENEADELKKKFKSLKRKALKEKKEKEVVFEEKFNALIEKADHKKDDVIAALEKKLNELKELKSKSLPK</sequence>
<gene>
    <name evidence="3" type="ORF">K5I29_10810</name>
</gene>
<keyword evidence="2" id="KW-0812">Transmembrane</keyword>
<evidence type="ECO:0000256" key="2">
    <source>
        <dbReference type="SAM" id="Phobius"/>
    </source>
</evidence>
<dbReference type="Pfam" id="PF12732">
    <property type="entry name" value="YtxH"/>
    <property type="match status" value="1"/>
</dbReference>
<keyword evidence="2" id="KW-1133">Transmembrane helix</keyword>
<evidence type="ECO:0000313" key="4">
    <source>
        <dbReference type="Proteomes" id="UP001163328"/>
    </source>
</evidence>
<protein>
    <submittedName>
        <fullName evidence="3">YtxH domain-containing protein</fullName>
    </submittedName>
</protein>
<name>A0ABY6LYB8_9FLAO</name>
<dbReference type="RefSeq" id="WP_264433273.1">
    <property type="nucleotide sequence ID" value="NZ_CP081495.1"/>
</dbReference>
<evidence type="ECO:0000256" key="1">
    <source>
        <dbReference type="SAM" id="Coils"/>
    </source>
</evidence>
<keyword evidence="2" id="KW-0472">Membrane</keyword>
<feature type="coiled-coil region" evidence="1">
    <location>
        <begin position="40"/>
        <end position="107"/>
    </location>
</feature>
<proteinExistence type="predicted"/>
<feature type="transmembrane region" description="Helical" evidence="2">
    <location>
        <begin position="6"/>
        <end position="28"/>
    </location>
</feature>
<dbReference type="EMBL" id="CP081495">
    <property type="protein sequence ID" value="UYW00977.1"/>
    <property type="molecule type" value="Genomic_DNA"/>
</dbReference>
<keyword evidence="4" id="KW-1185">Reference proteome</keyword>
<reference evidence="3" key="1">
    <citation type="submission" date="2021-08" db="EMBL/GenBank/DDBJ databases">
        <title>Flavobacterium sp. strain CC-SYL302.</title>
        <authorList>
            <person name="Lin S.-Y."/>
            <person name="Lee T.-H."/>
            <person name="Young C.-C."/>
        </authorList>
    </citation>
    <scope>NUCLEOTIDE SEQUENCE</scope>
    <source>
        <strain evidence="3">CC-SYL302</strain>
    </source>
</reference>